<proteinExistence type="predicted"/>
<evidence type="ECO:0000256" key="1">
    <source>
        <dbReference type="SAM" id="MobiDB-lite"/>
    </source>
</evidence>
<feature type="region of interest" description="Disordered" evidence="1">
    <location>
        <begin position="266"/>
        <end position="304"/>
    </location>
</feature>
<feature type="compositionally biased region" description="Polar residues" evidence="1">
    <location>
        <begin position="139"/>
        <end position="154"/>
    </location>
</feature>
<dbReference type="Pfam" id="PF08550">
    <property type="entry name" value="GATA_AreA"/>
    <property type="match status" value="1"/>
</dbReference>
<dbReference type="EMBL" id="JAPDMZ010000028">
    <property type="protein sequence ID" value="KAK0555317.1"/>
    <property type="molecule type" value="Genomic_DNA"/>
</dbReference>
<name>A0AAN6GTI3_9BASI</name>
<evidence type="ECO:0000313" key="4">
    <source>
        <dbReference type="Proteomes" id="UP001176517"/>
    </source>
</evidence>
<feature type="compositionally biased region" description="Polar residues" evidence="1">
    <location>
        <begin position="889"/>
        <end position="901"/>
    </location>
</feature>
<dbReference type="GO" id="GO:0042149">
    <property type="term" value="P:cellular response to glucose starvation"/>
    <property type="evidence" value="ECO:0007669"/>
    <property type="project" value="TreeGrafter"/>
</dbReference>
<feature type="compositionally biased region" description="Polar residues" evidence="1">
    <location>
        <begin position="429"/>
        <end position="445"/>
    </location>
</feature>
<feature type="region of interest" description="Disordered" evidence="1">
    <location>
        <begin position="233"/>
        <end position="253"/>
    </location>
</feature>
<protein>
    <submittedName>
        <fullName evidence="3">Protein phosphatase regulator</fullName>
    </submittedName>
</protein>
<dbReference type="GO" id="GO:0005773">
    <property type="term" value="C:vacuole"/>
    <property type="evidence" value="ECO:0007669"/>
    <property type="project" value="GOC"/>
</dbReference>
<dbReference type="InterPro" id="IPR013860">
    <property type="entry name" value="AreA_GATA"/>
</dbReference>
<feature type="compositionally biased region" description="Polar residues" evidence="1">
    <location>
        <begin position="673"/>
        <end position="684"/>
    </location>
</feature>
<feature type="compositionally biased region" description="Pro residues" evidence="1">
    <location>
        <begin position="1089"/>
        <end position="1101"/>
    </location>
</feature>
<feature type="region of interest" description="Disordered" evidence="1">
    <location>
        <begin position="125"/>
        <end position="218"/>
    </location>
</feature>
<evidence type="ECO:0000313" key="3">
    <source>
        <dbReference type="EMBL" id="KAK0555317.1"/>
    </source>
</evidence>
<feature type="compositionally biased region" description="Polar residues" evidence="1">
    <location>
        <begin position="764"/>
        <end position="773"/>
    </location>
</feature>
<feature type="compositionally biased region" description="Low complexity" evidence="1">
    <location>
        <begin position="774"/>
        <end position="795"/>
    </location>
</feature>
<dbReference type="PANTHER" id="PTHR28051">
    <property type="entry name" value="PROTEIN MTL1-RELATED"/>
    <property type="match status" value="1"/>
</dbReference>
<dbReference type="AlphaFoldDB" id="A0AAN6GTI3"/>
<feature type="compositionally biased region" description="Low complexity" evidence="1">
    <location>
        <begin position="694"/>
        <end position="718"/>
    </location>
</feature>
<feature type="compositionally biased region" description="Low complexity" evidence="1">
    <location>
        <begin position="955"/>
        <end position="966"/>
    </location>
</feature>
<feature type="compositionally biased region" description="Polar residues" evidence="1">
    <location>
        <begin position="534"/>
        <end position="545"/>
    </location>
</feature>
<dbReference type="PANTHER" id="PTHR28051:SF1">
    <property type="entry name" value="PROTEIN MTL1-RELATED"/>
    <property type="match status" value="1"/>
</dbReference>
<feature type="compositionally biased region" description="Low complexity" evidence="1">
    <location>
        <begin position="567"/>
        <end position="597"/>
    </location>
</feature>
<comment type="caution">
    <text evidence="3">The sequence shown here is derived from an EMBL/GenBank/DDBJ whole genome shotgun (WGS) entry which is preliminary data.</text>
</comment>
<feature type="compositionally biased region" description="Acidic residues" evidence="1">
    <location>
        <begin position="414"/>
        <end position="424"/>
    </location>
</feature>
<feature type="compositionally biased region" description="Low complexity" evidence="1">
    <location>
        <begin position="274"/>
        <end position="293"/>
    </location>
</feature>
<feature type="region of interest" description="Disordered" evidence="1">
    <location>
        <begin position="409"/>
        <end position="459"/>
    </location>
</feature>
<sequence>MMSAPSPYPVITDTTSPLPDDAQINTVLPSICVDYLSHNWDKDEQIWASWKAMTKSKNEITNGVRLENASWRTWAKQRGNLKTISPETLNWLKDSDVTYLYGPLHETPRAVPPPKEATFADRLGLDQPDESRKPHPGTPRSNAASPSLESQMTMAPNPKAAQPNSTSSSRSPPGPKSILKHRTIIDVFGPRSTRRDLSPFESGSQSGPTQGSSSSRAKIISVRSDTNLVARGADGRIRLAGSPSPSKEDADQALEAAKQTALMNQSMPMRAEDSASSAQSSSSAGSAQDAPSATGSDMHSRQSTARISRHISFNHVVEQCIALRLDDAADRAAPNTFRPAVAPHAPAAYSYFLDSDDDDIDDRHHEDFDVGFDEDYAMRSNLDEEDPYRHSYTMGATAAMAGNMRPRHGFFYSDSEEEDEDSDSDALTMGSSSATSPRNSLSDTASRGRPHTPSSKPQLLTIAKLAPTLLRGGEHYPAPSPVVVDPTGYLLKLGAKGQLDNDPQELDEEKVDYSSETATIVDEGERGRTAPLPSVQSTSQEVAKNQSDDIETTKAKANASLHPASQRLLASSSSDERSPSPAEVSSRRSSGSAGDSDLTIVGVTPYKVAGSGPGWSSSARRGDDTPVQPGAQSLQKSSASGSTHSAFNHYDHHASDGPSGPVPIRASRHHQQHGPTAPTSSPNLGSAPVGSVPQSGSLTSSYSSTQSYGSSTVSASDGSGSGSGSAHGSTADLSATAVLPAGHSATIPIQGSSSSSSARYGLKSTGSAGSDNRSGSSGPAGYSISSSTSSSSLCSLDFDGAGNPVSPSGRLERGRSRSRSGPGSSSSFDRLSDAAQAAYASSLASGTDFDARSRSRGSSSSSSLQSWGSCQMSDRPRGGARGGEESMSPLGSTSTRASLSTGAVGAAGPRRHGEHGSRADRGTNSGRRPPAARGRSRHTQAEHTPTKGGISVQIGSAGSTSGSSAESSRRNSIQAVPPSPVVGSKDVAVRTSPRSVKESSNDDSTPVLTPRRSLAGSSHKGEVDVNQSNSGDDSTPNLAKSKNRSRAGSTSGSGTDVPGQKDRTASNATLSPHPRIGSAAILSANSSPTPAPGTPVGPEPPTTSTSSETAARAAVESKSGATISPGVGVGGATPGNTPRVRTGKRRSDSAAGGSATAAAAAAAAVKGHRRTGSASSMPAGHRRSSSSSVPHSGGSGTGSSASNKPYGALVVPRDSARAGVMDGVPLAPDHMYEDEGSLVGRAVEFVNTARDLVSALWGGVSGGGRTSFSGGR</sequence>
<gene>
    <name evidence="3" type="primary">REG1_2</name>
    <name evidence="3" type="ORF">OC846_001745</name>
</gene>
<dbReference type="InterPro" id="IPR052292">
    <property type="entry name" value="Glucose_repression_reg"/>
</dbReference>
<feature type="compositionally biased region" description="Low complexity" evidence="1">
    <location>
        <begin position="1102"/>
        <end position="1117"/>
    </location>
</feature>
<feature type="compositionally biased region" description="Low complexity" evidence="1">
    <location>
        <begin position="1175"/>
        <end position="1202"/>
    </location>
</feature>
<feature type="compositionally biased region" description="Low complexity" evidence="1">
    <location>
        <begin position="1149"/>
        <end position="1164"/>
    </location>
</feature>
<reference evidence="3" key="1">
    <citation type="journal article" date="2023" name="PhytoFront">
        <title>Draft Genome Resources of Seven Strains of Tilletia horrida, Causal Agent of Kernel Smut of Rice.</title>
        <authorList>
            <person name="Khanal S."/>
            <person name="Antony Babu S."/>
            <person name="Zhou X.G."/>
        </authorList>
    </citation>
    <scope>NUCLEOTIDE SEQUENCE</scope>
    <source>
        <strain evidence="3">TX6</strain>
    </source>
</reference>
<feature type="compositionally biased region" description="Low complexity" evidence="1">
    <location>
        <begin position="202"/>
        <end position="215"/>
    </location>
</feature>
<feature type="compositionally biased region" description="Polar residues" evidence="1">
    <location>
        <begin position="294"/>
        <end position="304"/>
    </location>
</feature>
<feature type="compositionally biased region" description="Polar residues" evidence="1">
    <location>
        <begin position="162"/>
        <end position="171"/>
    </location>
</feature>
<feature type="region of interest" description="Disordered" evidence="1">
    <location>
        <begin position="745"/>
        <end position="1207"/>
    </location>
</feature>
<evidence type="ECO:0000259" key="2">
    <source>
        <dbReference type="Pfam" id="PF08550"/>
    </source>
</evidence>
<dbReference type="GO" id="GO:0007039">
    <property type="term" value="P:protein catabolic process in the vacuole"/>
    <property type="evidence" value="ECO:0007669"/>
    <property type="project" value="TreeGrafter"/>
</dbReference>
<feature type="compositionally biased region" description="Polar residues" evidence="1">
    <location>
        <begin position="630"/>
        <end position="646"/>
    </location>
</feature>
<feature type="compositionally biased region" description="Polar residues" evidence="1">
    <location>
        <begin position="1025"/>
        <end position="1040"/>
    </location>
</feature>
<accession>A0AAN6GTI3</accession>
<dbReference type="Proteomes" id="UP001176517">
    <property type="component" value="Unassembled WGS sequence"/>
</dbReference>
<feature type="domain" description="Nitrogen regulatory protein areA GATA-like" evidence="2">
    <location>
        <begin position="49"/>
        <end position="76"/>
    </location>
</feature>
<keyword evidence="4" id="KW-1185">Reference proteome</keyword>
<feature type="compositionally biased region" description="Low complexity" evidence="1">
    <location>
        <begin position="819"/>
        <end position="845"/>
    </location>
</feature>
<feature type="compositionally biased region" description="Low complexity" evidence="1">
    <location>
        <begin position="856"/>
        <end position="869"/>
    </location>
</feature>
<feature type="region of interest" description="Disordered" evidence="1">
    <location>
        <begin position="496"/>
        <end position="730"/>
    </location>
</feature>
<organism evidence="3 4">
    <name type="scientific">Tilletia horrida</name>
    <dbReference type="NCBI Taxonomy" id="155126"/>
    <lineage>
        <taxon>Eukaryota</taxon>
        <taxon>Fungi</taxon>
        <taxon>Dikarya</taxon>
        <taxon>Basidiomycota</taxon>
        <taxon>Ustilaginomycotina</taxon>
        <taxon>Exobasidiomycetes</taxon>
        <taxon>Tilletiales</taxon>
        <taxon>Tilletiaceae</taxon>
        <taxon>Tilletia</taxon>
    </lineage>
</organism>